<sequence>MARTNSLNPVSFEKLIISMVWLINGLFCKVLDFEPRHQQIVATILDQEHARTFTVLIGLAEIVMAVWILTGFRSRLNAITQIAVIITMNIIEFAVAPDLLLWGRFNIVFALLFSGFIYYTEFVRYKKARPQI</sequence>
<name>A0A380CS48_SPHSI</name>
<keyword evidence="1" id="KW-0812">Transmembrane</keyword>
<feature type="transmembrane region" description="Helical" evidence="1">
    <location>
        <begin position="52"/>
        <end position="69"/>
    </location>
</feature>
<evidence type="ECO:0000256" key="1">
    <source>
        <dbReference type="SAM" id="Phobius"/>
    </source>
</evidence>
<dbReference type="Proteomes" id="UP000254893">
    <property type="component" value="Unassembled WGS sequence"/>
</dbReference>
<gene>
    <name evidence="2" type="ORF">NCTC11388_03913</name>
</gene>
<keyword evidence="1" id="KW-0472">Membrane</keyword>
<dbReference type="RefSeq" id="WP_115171283.1">
    <property type="nucleotide sequence ID" value="NZ_UGYW01000002.1"/>
</dbReference>
<dbReference type="Pfam" id="PF13781">
    <property type="entry name" value="DoxX_3"/>
    <property type="match status" value="1"/>
</dbReference>
<evidence type="ECO:0000313" key="3">
    <source>
        <dbReference type="Proteomes" id="UP000254893"/>
    </source>
</evidence>
<dbReference type="AlphaFoldDB" id="A0A380CS48"/>
<reference evidence="2 3" key="1">
    <citation type="submission" date="2018-06" db="EMBL/GenBank/DDBJ databases">
        <authorList>
            <consortium name="Pathogen Informatics"/>
            <person name="Doyle S."/>
        </authorList>
    </citation>
    <scope>NUCLEOTIDE SEQUENCE [LARGE SCALE GENOMIC DNA]</scope>
    <source>
        <strain evidence="2 3">NCTC11388</strain>
    </source>
</reference>
<evidence type="ECO:0000313" key="2">
    <source>
        <dbReference type="EMBL" id="SUJ26276.1"/>
    </source>
</evidence>
<keyword evidence="1" id="KW-1133">Transmembrane helix</keyword>
<evidence type="ECO:0008006" key="4">
    <source>
        <dbReference type="Google" id="ProtNLM"/>
    </source>
</evidence>
<protein>
    <recommendedName>
        <fullName evidence="4">DoxX</fullName>
    </recommendedName>
</protein>
<organism evidence="2 3">
    <name type="scientific">Sphingobacterium spiritivorum</name>
    <name type="common">Flavobacterium spiritivorum</name>
    <dbReference type="NCBI Taxonomy" id="258"/>
    <lineage>
        <taxon>Bacteria</taxon>
        <taxon>Pseudomonadati</taxon>
        <taxon>Bacteroidota</taxon>
        <taxon>Sphingobacteriia</taxon>
        <taxon>Sphingobacteriales</taxon>
        <taxon>Sphingobacteriaceae</taxon>
        <taxon>Sphingobacterium</taxon>
    </lineage>
</organism>
<dbReference type="InterPro" id="IPR025695">
    <property type="entry name" value="DoxX-like"/>
</dbReference>
<feature type="transmembrane region" description="Helical" evidence="1">
    <location>
        <begin position="76"/>
        <end position="95"/>
    </location>
</feature>
<feature type="transmembrane region" description="Helical" evidence="1">
    <location>
        <begin position="101"/>
        <end position="119"/>
    </location>
</feature>
<accession>A0A380CS48</accession>
<dbReference type="EMBL" id="UGYW01000002">
    <property type="protein sequence ID" value="SUJ26276.1"/>
    <property type="molecule type" value="Genomic_DNA"/>
</dbReference>
<proteinExistence type="predicted"/>